<sequence>MDGTTSTMPDQYTESLSEEAKLLLKWCPLEWCMSFVYDTGYVACTEHCCNHNGTQREKLFVPRFDLSAQPTKCVNASAKLSQWFIPDNMRIPRMDGSQDVVVLEGIDITLSDYWAAKLLENREGEDLVGIIDLDLSTVPPHMLAPVSTQCAQLIRRRGEHKYDPTLAQRTRDLTEKRNYTRWFMEKNILLSQPPAWLADTVFWSRPANGFDEVAKAYLAWRKIWFTFVFREGAEPVSARIELLESSIQHILPILHPWGDVRNDYNLYHYGELTRKDLRYTYEQEPEALYYLLANNTVWKKECEILDNYVGLRREMHREQFHRAKRAAQRAGTAMDNLVQAETKMKTDPNKANECANKVTRQKMLYIAKSRFLEIEHVYLKEPIPGIPSMEPAT</sequence>
<accession>A0A9P9FI40</accession>
<dbReference type="AlphaFoldDB" id="A0A9P9FI40"/>
<comment type="caution">
    <text evidence="1">The sequence shown here is derived from an EMBL/GenBank/DDBJ whole genome shotgun (WGS) entry which is preliminary data.</text>
</comment>
<gene>
    <name evidence="1" type="ORF">B0J13DRAFT_633615</name>
</gene>
<name>A0A9P9FI40_9HYPO</name>
<reference evidence="1" key="1">
    <citation type="journal article" date="2021" name="Nat. Commun.">
        <title>Genetic determinants of endophytism in the Arabidopsis root mycobiome.</title>
        <authorList>
            <person name="Mesny F."/>
            <person name="Miyauchi S."/>
            <person name="Thiergart T."/>
            <person name="Pickel B."/>
            <person name="Atanasova L."/>
            <person name="Karlsson M."/>
            <person name="Huettel B."/>
            <person name="Barry K.W."/>
            <person name="Haridas S."/>
            <person name="Chen C."/>
            <person name="Bauer D."/>
            <person name="Andreopoulos W."/>
            <person name="Pangilinan J."/>
            <person name="LaButti K."/>
            <person name="Riley R."/>
            <person name="Lipzen A."/>
            <person name="Clum A."/>
            <person name="Drula E."/>
            <person name="Henrissat B."/>
            <person name="Kohler A."/>
            <person name="Grigoriev I.V."/>
            <person name="Martin F.M."/>
            <person name="Hacquard S."/>
        </authorList>
    </citation>
    <scope>NUCLEOTIDE SEQUENCE</scope>
    <source>
        <strain evidence="1">MPI-CAGE-AT-0021</strain>
    </source>
</reference>
<dbReference type="Proteomes" id="UP000717696">
    <property type="component" value="Unassembled WGS sequence"/>
</dbReference>
<protein>
    <submittedName>
        <fullName evidence="1">Uncharacterized protein</fullName>
    </submittedName>
</protein>
<proteinExistence type="predicted"/>
<dbReference type="EMBL" id="JAGMUU010000001">
    <property type="protein sequence ID" value="KAH7162606.1"/>
    <property type="molecule type" value="Genomic_DNA"/>
</dbReference>
<dbReference type="OrthoDB" id="5044281at2759"/>
<evidence type="ECO:0000313" key="1">
    <source>
        <dbReference type="EMBL" id="KAH7162606.1"/>
    </source>
</evidence>
<keyword evidence="2" id="KW-1185">Reference proteome</keyword>
<evidence type="ECO:0000313" key="2">
    <source>
        <dbReference type="Proteomes" id="UP000717696"/>
    </source>
</evidence>
<organism evidence="1 2">
    <name type="scientific">Dactylonectria estremocensis</name>
    <dbReference type="NCBI Taxonomy" id="1079267"/>
    <lineage>
        <taxon>Eukaryota</taxon>
        <taxon>Fungi</taxon>
        <taxon>Dikarya</taxon>
        <taxon>Ascomycota</taxon>
        <taxon>Pezizomycotina</taxon>
        <taxon>Sordariomycetes</taxon>
        <taxon>Hypocreomycetidae</taxon>
        <taxon>Hypocreales</taxon>
        <taxon>Nectriaceae</taxon>
        <taxon>Dactylonectria</taxon>
    </lineage>
</organism>